<dbReference type="Proteomes" id="UP001281147">
    <property type="component" value="Unassembled WGS sequence"/>
</dbReference>
<evidence type="ECO:0000313" key="2">
    <source>
        <dbReference type="Proteomes" id="UP001281147"/>
    </source>
</evidence>
<accession>A0ACC3P0V4</accession>
<sequence length="116" mass="12468">MTAVSCSDGANGLITRYGWSTQGQIPRFTNVAGSVDIGGWNSAQCRTCYQVTYKGKSIFVLGIDHTGNGVNMSLGAMNQLTNNQAVQLGRVNAQVTKVGVGKYGHIPRKREIEFEA</sequence>
<gene>
    <name evidence="1" type="ORF">LTR37_000236</name>
</gene>
<organism evidence="1 2">
    <name type="scientific">Vermiconidia calcicola</name>
    <dbReference type="NCBI Taxonomy" id="1690605"/>
    <lineage>
        <taxon>Eukaryota</taxon>
        <taxon>Fungi</taxon>
        <taxon>Dikarya</taxon>
        <taxon>Ascomycota</taxon>
        <taxon>Pezizomycotina</taxon>
        <taxon>Dothideomycetes</taxon>
        <taxon>Dothideomycetidae</taxon>
        <taxon>Mycosphaerellales</taxon>
        <taxon>Extremaceae</taxon>
        <taxon>Vermiconidia</taxon>
    </lineage>
</organism>
<reference evidence="1" key="1">
    <citation type="submission" date="2023-07" db="EMBL/GenBank/DDBJ databases">
        <title>Black Yeasts Isolated from many extreme environments.</title>
        <authorList>
            <person name="Coleine C."/>
            <person name="Stajich J.E."/>
            <person name="Selbmann L."/>
        </authorList>
    </citation>
    <scope>NUCLEOTIDE SEQUENCE</scope>
    <source>
        <strain evidence="1">CCFEE 5714</strain>
    </source>
</reference>
<comment type="caution">
    <text evidence="1">The sequence shown here is derived from an EMBL/GenBank/DDBJ whole genome shotgun (WGS) entry which is preliminary data.</text>
</comment>
<dbReference type="EMBL" id="JAUTXU010000001">
    <property type="protein sequence ID" value="KAK3726088.1"/>
    <property type="molecule type" value="Genomic_DNA"/>
</dbReference>
<name>A0ACC3P0V4_9PEZI</name>
<proteinExistence type="predicted"/>
<keyword evidence="2" id="KW-1185">Reference proteome</keyword>
<evidence type="ECO:0000313" key="1">
    <source>
        <dbReference type="EMBL" id="KAK3726088.1"/>
    </source>
</evidence>
<protein>
    <submittedName>
        <fullName evidence="1">Uncharacterized protein</fullName>
    </submittedName>
</protein>